<feature type="transmembrane region" description="Helical" evidence="1">
    <location>
        <begin position="7"/>
        <end position="29"/>
    </location>
</feature>
<dbReference type="GO" id="GO:0004175">
    <property type="term" value="F:endopeptidase activity"/>
    <property type="evidence" value="ECO:0007669"/>
    <property type="project" value="UniProtKB-ARBA"/>
</dbReference>
<evidence type="ECO:0000313" key="4">
    <source>
        <dbReference type="Proteomes" id="UP000247978"/>
    </source>
</evidence>
<keyword evidence="1" id="KW-0812">Transmembrane</keyword>
<feature type="transmembrane region" description="Helical" evidence="1">
    <location>
        <begin position="76"/>
        <end position="97"/>
    </location>
</feature>
<keyword evidence="4" id="KW-1185">Reference proteome</keyword>
<proteinExistence type="predicted"/>
<evidence type="ECO:0000313" key="3">
    <source>
        <dbReference type="EMBL" id="PXW87868.1"/>
    </source>
</evidence>
<keyword evidence="1" id="KW-1133">Transmembrane helix</keyword>
<sequence>MFPKRYWFVILTYVLMLVVTAIVPVGFHFGFGFDFFMTAIYTNIICFIIGVIIVLIIMKKDIKDEKNAHPLSGGKIFGWSVLGVFLAWVAQIIAVKIEMDILGIDPNSANTEVIVELTKLNPIFILIPAILAPIFEELIFRKILFGTLHKKLHFFWAALISSLIFGVLHMDLLHILIYVTMGFVFAYLYVKTKRIIVPIIVHMSLNTITVLAQIFLDPEKLEQMQNNVSLIFFGG</sequence>
<feature type="transmembrane region" description="Helical" evidence="1">
    <location>
        <begin position="35"/>
        <end position="56"/>
    </location>
</feature>
<comment type="caution">
    <text evidence="3">The sequence shown here is derived from an EMBL/GenBank/DDBJ whole genome shotgun (WGS) entry which is preliminary data.</text>
</comment>
<gene>
    <name evidence="3" type="ORF">DFR56_10416</name>
</gene>
<protein>
    <recommendedName>
        <fullName evidence="2">CAAX prenyl protease 2/Lysostaphin resistance protein A-like domain-containing protein</fullName>
    </recommendedName>
</protein>
<feature type="transmembrane region" description="Helical" evidence="1">
    <location>
        <begin position="195"/>
        <end position="216"/>
    </location>
</feature>
<dbReference type="AlphaFoldDB" id="A0A2V3W466"/>
<dbReference type="EMBL" id="QJJQ01000004">
    <property type="protein sequence ID" value="PXW87868.1"/>
    <property type="molecule type" value="Genomic_DNA"/>
</dbReference>
<dbReference type="InterPro" id="IPR003675">
    <property type="entry name" value="Rce1/LyrA-like_dom"/>
</dbReference>
<dbReference type="InterPro" id="IPR052710">
    <property type="entry name" value="CAAX_protease"/>
</dbReference>
<dbReference type="PANTHER" id="PTHR36435">
    <property type="entry name" value="SLR1288 PROTEIN"/>
    <property type="match status" value="1"/>
</dbReference>
<evidence type="ECO:0000256" key="1">
    <source>
        <dbReference type="SAM" id="Phobius"/>
    </source>
</evidence>
<dbReference type="Pfam" id="PF02517">
    <property type="entry name" value="Rce1-like"/>
    <property type="match status" value="1"/>
</dbReference>
<accession>A0A2V3W466</accession>
<evidence type="ECO:0000259" key="2">
    <source>
        <dbReference type="Pfam" id="PF02517"/>
    </source>
</evidence>
<dbReference type="RefSeq" id="WP_242694623.1">
    <property type="nucleotide sequence ID" value="NZ_JADIJL010000007.1"/>
</dbReference>
<keyword evidence="1" id="KW-0472">Membrane</keyword>
<feature type="transmembrane region" description="Helical" evidence="1">
    <location>
        <begin position="175"/>
        <end position="190"/>
    </location>
</feature>
<dbReference type="PANTHER" id="PTHR36435:SF6">
    <property type="entry name" value="ABORTIVE INFECTION PROTEIN"/>
    <property type="match status" value="1"/>
</dbReference>
<dbReference type="Proteomes" id="UP000247978">
    <property type="component" value="Unassembled WGS sequence"/>
</dbReference>
<dbReference type="GO" id="GO:0080120">
    <property type="term" value="P:CAAX-box protein maturation"/>
    <property type="evidence" value="ECO:0007669"/>
    <property type="project" value="UniProtKB-ARBA"/>
</dbReference>
<feature type="transmembrane region" description="Helical" evidence="1">
    <location>
        <begin position="123"/>
        <end position="140"/>
    </location>
</feature>
<reference evidence="3 4" key="1">
    <citation type="submission" date="2018-05" db="EMBL/GenBank/DDBJ databases">
        <title>Genomic Encyclopedia of Type Strains, Phase IV (KMG-IV): sequencing the most valuable type-strain genomes for metagenomic binning, comparative biology and taxonomic classification.</title>
        <authorList>
            <person name="Goeker M."/>
        </authorList>
    </citation>
    <scope>NUCLEOTIDE SEQUENCE [LARGE SCALE GENOMIC DNA]</scope>
    <source>
        <strain evidence="3 4">DSM 28556</strain>
    </source>
</reference>
<feature type="transmembrane region" description="Helical" evidence="1">
    <location>
        <begin position="152"/>
        <end position="169"/>
    </location>
</feature>
<feature type="domain" description="CAAX prenyl protease 2/Lysostaphin resistance protein A-like" evidence="2">
    <location>
        <begin position="122"/>
        <end position="208"/>
    </location>
</feature>
<name>A0A2V3W466_9BACI</name>
<organism evidence="3 4">
    <name type="scientific">Pseudogracilibacillus auburnensis</name>
    <dbReference type="NCBI Taxonomy" id="1494959"/>
    <lineage>
        <taxon>Bacteria</taxon>
        <taxon>Bacillati</taxon>
        <taxon>Bacillota</taxon>
        <taxon>Bacilli</taxon>
        <taxon>Bacillales</taxon>
        <taxon>Bacillaceae</taxon>
        <taxon>Pseudogracilibacillus</taxon>
    </lineage>
</organism>